<reference evidence="1" key="2">
    <citation type="submission" date="2021-08" db="EMBL/GenBank/DDBJ databases">
        <authorList>
            <person name="Tani A."/>
            <person name="Ola A."/>
            <person name="Ogura Y."/>
            <person name="Katsura K."/>
            <person name="Hayashi T."/>
        </authorList>
    </citation>
    <scope>NUCLEOTIDE SEQUENCE</scope>
    <source>
        <strain evidence="1">DSM 16372</strain>
    </source>
</reference>
<dbReference type="RefSeq" id="WP_238230154.1">
    <property type="nucleotide sequence ID" value="NZ_BPQO01000011.1"/>
</dbReference>
<keyword evidence="2" id="KW-1185">Reference proteome</keyword>
<organism evidence="1 2">
    <name type="scientific">Methylobacterium hispanicum</name>
    <dbReference type="NCBI Taxonomy" id="270350"/>
    <lineage>
        <taxon>Bacteria</taxon>
        <taxon>Pseudomonadati</taxon>
        <taxon>Pseudomonadota</taxon>
        <taxon>Alphaproteobacteria</taxon>
        <taxon>Hyphomicrobiales</taxon>
        <taxon>Methylobacteriaceae</taxon>
        <taxon>Methylobacterium</taxon>
    </lineage>
</organism>
<sequence>MPNDGIPFERIRERAYDIWDRNHRPAGFDLEFWLMAERELRAEAATATADRSEANNPQTS</sequence>
<accession>A0AAV4ZNZ8</accession>
<evidence type="ECO:0000313" key="2">
    <source>
        <dbReference type="Proteomes" id="UP001055247"/>
    </source>
</evidence>
<proteinExistence type="predicted"/>
<dbReference type="InterPro" id="IPR021327">
    <property type="entry name" value="DUF2934"/>
</dbReference>
<dbReference type="EMBL" id="BPQO01000011">
    <property type="protein sequence ID" value="GJD89295.1"/>
    <property type="molecule type" value="Genomic_DNA"/>
</dbReference>
<evidence type="ECO:0008006" key="3">
    <source>
        <dbReference type="Google" id="ProtNLM"/>
    </source>
</evidence>
<name>A0AAV4ZNZ8_9HYPH</name>
<dbReference type="AlphaFoldDB" id="A0AAV4ZNZ8"/>
<reference evidence="1" key="1">
    <citation type="journal article" date="2016" name="Front. Microbiol.">
        <title>Genome Sequence of the Piezophilic, Mesophilic Sulfate-Reducing Bacterium Desulfovibrio indicus J2T.</title>
        <authorList>
            <person name="Cao J."/>
            <person name="Maignien L."/>
            <person name="Shao Z."/>
            <person name="Alain K."/>
            <person name="Jebbar M."/>
        </authorList>
    </citation>
    <scope>NUCLEOTIDE SEQUENCE</scope>
    <source>
        <strain evidence="1">DSM 16372</strain>
    </source>
</reference>
<protein>
    <recommendedName>
        <fullName evidence="3">DUF2934 domain-containing protein</fullName>
    </recommendedName>
</protein>
<gene>
    <name evidence="1" type="ORF">BHAOGJBA_2821</name>
</gene>
<dbReference type="Proteomes" id="UP001055247">
    <property type="component" value="Unassembled WGS sequence"/>
</dbReference>
<dbReference type="Pfam" id="PF11154">
    <property type="entry name" value="DUF2934"/>
    <property type="match status" value="1"/>
</dbReference>
<comment type="caution">
    <text evidence="1">The sequence shown here is derived from an EMBL/GenBank/DDBJ whole genome shotgun (WGS) entry which is preliminary data.</text>
</comment>
<evidence type="ECO:0000313" key="1">
    <source>
        <dbReference type="EMBL" id="GJD89295.1"/>
    </source>
</evidence>